<dbReference type="STRING" id="29172.A0A0D8XVA3"/>
<dbReference type="EMBL" id="KN716263">
    <property type="protein sequence ID" value="KJH48568.1"/>
    <property type="molecule type" value="Genomic_DNA"/>
</dbReference>
<name>A0A0D8XVA3_DICVI</name>
<sequence length="222" mass="25194">MCEFLREFNKNSQQNLRITDNSSDPQLLSSCLINYTPSTKYHFRLSSSNINGEGQRSAEYVAVTDVIAPGAVRIEVLTFDCNNGIELQFNATAHSLQICHVEVTNSTNTLRVNTTLNKLNVINLSLYTEYGVKARCSIKSTVDNETYLYGPWSQEQRFILGDSLACDDIPVELFYGYCEDLARNQNAKYKLQFQQIEFAAQCNGVETDVIEKNLDKNRCRNN</sequence>
<gene>
    <name evidence="1" type="ORF">DICVIV_05312</name>
</gene>
<reference evidence="1 2" key="1">
    <citation type="submission" date="2013-11" db="EMBL/GenBank/DDBJ databases">
        <title>Draft genome of the bovine lungworm Dictyocaulus viviparus.</title>
        <authorList>
            <person name="Mitreva M."/>
        </authorList>
    </citation>
    <scope>NUCLEOTIDE SEQUENCE [LARGE SCALE GENOMIC DNA]</scope>
    <source>
        <strain evidence="1 2">HannoverDv2000</strain>
    </source>
</reference>
<keyword evidence="2" id="KW-1185">Reference proteome</keyword>
<dbReference type="Proteomes" id="UP000053766">
    <property type="component" value="Unassembled WGS sequence"/>
</dbReference>
<dbReference type="OrthoDB" id="5810011at2759"/>
<evidence type="ECO:0000313" key="1">
    <source>
        <dbReference type="EMBL" id="KJH48568.1"/>
    </source>
</evidence>
<protein>
    <recommendedName>
        <fullName evidence="3">Fibronectin type-III domain-containing protein</fullName>
    </recommendedName>
</protein>
<dbReference type="SUPFAM" id="SSF49265">
    <property type="entry name" value="Fibronectin type III"/>
    <property type="match status" value="1"/>
</dbReference>
<evidence type="ECO:0000313" key="2">
    <source>
        <dbReference type="Proteomes" id="UP000053766"/>
    </source>
</evidence>
<accession>A0A0D8XVA3</accession>
<evidence type="ECO:0008006" key="3">
    <source>
        <dbReference type="Google" id="ProtNLM"/>
    </source>
</evidence>
<reference evidence="2" key="2">
    <citation type="journal article" date="2016" name="Sci. Rep.">
        <title>Dictyocaulus viviparus genome, variome and transcriptome elucidate lungworm biology and support future intervention.</title>
        <authorList>
            <person name="McNulty S.N."/>
            <person name="Strube C."/>
            <person name="Rosa B.A."/>
            <person name="Martin J.C."/>
            <person name="Tyagi R."/>
            <person name="Choi Y.J."/>
            <person name="Wang Q."/>
            <person name="Hallsworth Pepin K."/>
            <person name="Zhang X."/>
            <person name="Ozersky P."/>
            <person name="Wilson R.K."/>
            <person name="Sternberg P.W."/>
            <person name="Gasser R.B."/>
            <person name="Mitreva M."/>
        </authorList>
    </citation>
    <scope>NUCLEOTIDE SEQUENCE [LARGE SCALE GENOMIC DNA]</scope>
    <source>
        <strain evidence="2">HannoverDv2000</strain>
    </source>
</reference>
<proteinExistence type="predicted"/>
<dbReference type="AlphaFoldDB" id="A0A0D8XVA3"/>
<organism evidence="1 2">
    <name type="scientific">Dictyocaulus viviparus</name>
    <name type="common">Bovine lungworm</name>
    <dbReference type="NCBI Taxonomy" id="29172"/>
    <lineage>
        <taxon>Eukaryota</taxon>
        <taxon>Metazoa</taxon>
        <taxon>Ecdysozoa</taxon>
        <taxon>Nematoda</taxon>
        <taxon>Chromadorea</taxon>
        <taxon>Rhabditida</taxon>
        <taxon>Rhabditina</taxon>
        <taxon>Rhabditomorpha</taxon>
        <taxon>Strongyloidea</taxon>
        <taxon>Metastrongylidae</taxon>
        <taxon>Dictyocaulus</taxon>
    </lineage>
</organism>
<dbReference type="InterPro" id="IPR036116">
    <property type="entry name" value="FN3_sf"/>
</dbReference>